<keyword evidence="3" id="KW-1185">Reference proteome</keyword>
<dbReference type="EMBL" id="ML769552">
    <property type="protein sequence ID" value="KAE9394325.1"/>
    <property type="molecule type" value="Genomic_DNA"/>
</dbReference>
<accession>A0A6A4HB34</accession>
<evidence type="ECO:0000313" key="2">
    <source>
        <dbReference type="EMBL" id="KAE9394325.1"/>
    </source>
</evidence>
<dbReference type="AlphaFoldDB" id="A0A6A4HB34"/>
<evidence type="ECO:0000256" key="1">
    <source>
        <dbReference type="SAM" id="MobiDB-lite"/>
    </source>
</evidence>
<feature type="compositionally biased region" description="Low complexity" evidence="1">
    <location>
        <begin position="79"/>
        <end position="91"/>
    </location>
</feature>
<sequence length="113" mass="12392">MSDRHPYRSSSWNRDHSPFASVIGTNHIPSSAELSMLKTLLCSTSARTLPIASRNRSCTESSGRSLLGKAENHKLYRGSQSPDLSHSSDSSGNTRRNIRLVSSDRASTMLSEI</sequence>
<feature type="region of interest" description="Disordered" evidence="1">
    <location>
        <begin position="53"/>
        <end position="113"/>
    </location>
</feature>
<organism evidence="2 3">
    <name type="scientific">Gymnopus androsaceus JB14</name>
    <dbReference type="NCBI Taxonomy" id="1447944"/>
    <lineage>
        <taxon>Eukaryota</taxon>
        <taxon>Fungi</taxon>
        <taxon>Dikarya</taxon>
        <taxon>Basidiomycota</taxon>
        <taxon>Agaricomycotina</taxon>
        <taxon>Agaricomycetes</taxon>
        <taxon>Agaricomycetidae</taxon>
        <taxon>Agaricales</taxon>
        <taxon>Marasmiineae</taxon>
        <taxon>Omphalotaceae</taxon>
        <taxon>Gymnopus</taxon>
    </lineage>
</organism>
<protein>
    <submittedName>
        <fullName evidence="2">Uncharacterized protein</fullName>
    </submittedName>
</protein>
<dbReference type="OrthoDB" id="3365698at2759"/>
<proteinExistence type="predicted"/>
<gene>
    <name evidence="2" type="ORF">BT96DRAFT_193985</name>
</gene>
<feature type="region of interest" description="Disordered" evidence="1">
    <location>
        <begin position="1"/>
        <end position="24"/>
    </location>
</feature>
<name>A0A6A4HB34_9AGAR</name>
<evidence type="ECO:0000313" key="3">
    <source>
        <dbReference type="Proteomes" id="UP000799118"/>
    </source>
</evidence>
<dbReference type="Proteomes" id="UP000799118">
    <property type="component" value="Unassembled WGS sequence"/>
</dbReference>
<feature type="compositionally biased region" description="Polar residues" evidence="1">
    <location>
        <begin position="54"/>
        <end position="64"/>
    </location>
</feature>
<reference evidence="2" key="1">
    <citation type="journal article" date="2019" name="Environ. Microbiol.">
        <title>Fungal ecological strategies reflected in gene transcription - a case study of two litter decomposers.</title>
        <authorList>
            <person name="Barbi F."/>
            <person name="Kohler A."/>
            <person name="Barry K."/>
            <person name="Baskaran P."/>
            <person name="Daum C."/>
            <person name="Fauchery L."/>
            <person name="Ihrmark K."/>
            <person name="Kuo A."/>
            <person name="LaButti K."/>
            <person name="Lipzen A."/>
            <person name="Morin E."/>
            <person name="Grigoriev I.V."/>
            <person name="Henrissat B."/>
            <person name="Lindahl B."/>
            <person name="Martin F."/>
        </authorList>
    </citation>
    <scope>NUCLEOTIDE SEQUENCE</scope>
    <source>
        <strain evidence="2">JB14</strain>
    </source>
</reference>
<feature type="compositionally biased region" description="Polar residues" evidence="1">
    <location>
        <begin position="104"/>
        <end position="113"/>
    </location>
</feature>